<keyword evidence="3" id="KW-1185">Reference proteome</keyword>
<gene>
    <name evidence="2" type="primary">flgJ</name>
    <name evidence="2" type="ORF">BVG79_01090</name>
</gene>
<dbReference type="Proteomes" id="UP000242447">
    <property type="component" value="Chromosome"/>
</dbReference>
<keyword evidence="2" id="KW-0966">Cell projection</keyword>
<evidence type="ECO:0000256" key="1">
    <source>
        <dbReference type="SAM" id="MobiDB-lite"/>
    </source>
</evidence>
<feature type="region of interest" description="Disordered" evidence="1">
    <location>
        <begin position="403"/>
        <end position="472"/>
    </location>
</feature>
<keyword evidence="2" id="KW-0969">Cilium</keyword>
<dbReference type="OrthoDB" id="8370752at2"/>
<organism evidence="2 3">
    <name type="scientific">Ketogulonicigenium robustum</name>
    <dbReference type="NCBI Taxonomy" id="92947"/>
    <lineage>
        <taxon>Bacteria</taxon>
        <taxon>Pseudomonadati</taxon>
        <taxon>Pseudomonadota</taxon>
        <taxon>Alphaproteobacteria</taxon>
        <taxon>Rhodobacterales</taxon>
        <taxon>Roseobacteraceae</taxon>
        <taxon>Ketogulonicigenium</taxon>
    </lineage>
</organism>
<dbReference type="KEGG" id="kro:BVG79_01090"/>
<name>A0A1W6NYU9_9RHOB</name>
<protein>
    <submittedName>
        <fullName evidence="2">Flagellar rod assembly protein and murein hydrolase</fullName>
    </submittedName>
</protein>
<dbReference type="GO" id="GO:0016787">
    <property type="term" value="F:hydrolase activity"/>
    <property type="evidence" value="ECO:0007669"/>
    <property type="project" value="UniProtKB-KW"/>
</dbReference>
<dbReference type="EMBL" id="CP019937">
    <property type="protein sequence ID" value="ARO14436.1"/>
    <property type="molecule type" value="Genomic_DNA"/>
</dbReference>
<keyword evidence="2" id="KW-0282">Flagellum</keyword>
<dbReference type="AlphaFoldDB" id="A0A1W6NYU9"/>
<dbReference type="STRING" id="92947.BVG79_01090"/>
<feature type="compositionally biased region" description="Polar residues" evidence="1">
    <location>
        <begin position="412"/>
        <end position="421"/>
    </location>
</feature>
<accession>A0A1W6NYU9</accession>
<evidence type="ECO:0000313" key="2">
    <source>
        <dbReference type="EMBL" id="ARO14436.1"/>
    </source>
</evidence>
<sequence>MNALNIDHRMILGGEQPNLTNALAGGVTLGGQIADMQHQGAYRNALAEYGAGALGGEQTAVNALAGFDPQAMQNLQIGSLGMDQTRLSMDSTRQQMHRLDAQERRAAEEYARGLAADEAQSMRAQTEDMLKQAAYLYMTGQRDALPDFLETNGFARDAIAWDDIPREIYRQNEFTTILGDLFPAQPEYSLVTGDQAAAMGLDPAGAYNLGRDGKVSAVGGGGTNVTVNNGGEIDQGKLYETLDKAIGDQFAGQITTGVQAQRNLARVDALEQMLQGAPGGFMAQAQMLAGNFGIQTEGLAPLQAAQALINAMVPEQRQPGSGPMSDADLELFKQSLPRLVNTPEGNAYIIATLRGLNGYDMQMGDIAQRVANRQITPAQAATLQSQLENPLANLRQQLDVAGTAPPAAPSLQPATALQSAPQPEAEQGGYRPGRGGTGNTPSQRRNQTLAAPQGIDPSEWEYLTPEERALWQ</sequence>
<reference evidence="2 3" key="1">
    <citation type="submission" date="2017-02" db="EMBL/GenBank/DDBJ databases">
        <title>Ketogulonicigenium robustum SPU B003 Genome sequencing and assembly.</title>
        <authorList>
            <person name="Li Y."/>
            <person name="Liu L."/>
            <person name="Wang C."/>
            <person name="Zhang M."/>
            <person name="Zhang T."/>
            <person name="Zhang Y."/>
        </authorList>
    </citation>
    <scope>NUCLEOTIDE SEQUENCE [LARGE SCALE GENOMIC DNA]</scope>
    <source>
        <strain evidence="2 3">SPU_B003</strain>
    </source>
</reference>
<proteinExistence type="predicted"/>
<evidence type="ECO:0000313" key="3">
    <source>
        <dbReference type="Proteomes" id="UP000242447"/>
    </source>
</evidence>
<dbReference type="RefSeq" id="WP_085785993.1">
    <property type="nucleotide sequence ID" value="NZ_CP019937.1"/>
</dbReference>
<keyword evidence="2" id="KW-0378">Hydrolase</keyword>